<name>A0A4R5VXM0_9BURK</name>
<dbReference type="AlphaFoldDB" id="A0A4R5VXM0"/>
<evidence type="ECO:0000313" key="1">
    <source>
        <dbReference type="EMBL" id="TDK63766.1"/>
    </source>
</evidence>
<organism evidence="1 2">
    <name type="scientific">Sapientia aquatica</name>
    <dbReference type="NCBI Taxonomy" id="1549640"/>
    <lineage>
        <taxon>Bacteria</taxon>
        <taxon>Pseudomonadati</taxon>
        <taxon>Pseudomonadota</taxon>
        <taxon>Betaproteobacteria</taxon>
        <taxon>Burkholderiales</taxon>
        <taxon>Oxalobacteraceae</taxon>
        <taxon>Sapientia</taxon>
    </lineage>
</organism>
<keyword evidence="2" id="KW-1185">Reference proteome</keyword>
<evidence type="ECO:0000313" key="2">
    <source>
        <dbReference type="Proteomes" id="UP000294829"/>
    </source>
</evidence>
<accession>A0A4R5VXM0</accession>
<protein>
    <submittedName>
        <fullName evidence="1">Uncharacterized protein</fullName>
    </submittedName>
</protein>
<proteinExistence type="predicted"/>
<reference evidence="1 2" key="1">
    <citation type="submission" date="2019-03" db="EMBL/GenBank/DDBJ databases">
        <title>Sapientia aquatica gen. nov., sp. nov., isolated from a crater lake.</title>
        <authorList>
            <person name="Felfoldi T."/>
            <person name="Szabo A."/>
            <person name="Toth E."/>
            <person name="Schumann P."/>
            <person name="Keki Z."/>
            <person name="Marialigeti K."/>
            <person name="Mathe I."/>
        </authorList>
    </citation>
    <scope>NUCLEOTIDE SEQUENCE [LARGE SCALE GENOMIC DNA]</scope>
    <source>
        <strain evidence="1 2">SA-152</strain>
    </source>
</reference>
<comment type="caution">
    <text evidence="1">The sequence shown here is derived from an EMBL/GenBank/DDBJ whole genome shotgun (WGS) entry which is preliminary data.</text>
</comment>
<dbReference type="RefSeq" id="WP_133329759.1">
    <property type="nucleotide sequence ID" value="NZ_SMYL01000008.1"/>
</dbReference>
<gene>
    <name evidence="1" type="ORF">E2I14_14465</name>
</gene>
<sequence>MRNHYSTNLPRRASRRSGVLQQMLERAASYVRTASFGCGYLSVADRGGWREIETSRFASKQRVYKLGDCRAALGRTAFSRAAFSRAAFSRAGYGRALSRVEFNSAPELIDAMRELKSAVRRSAASSPEQQQHLAQLLRDAAQAVQTK</sequence>
<dbReference type="EMBL" id="SMYL01000008">
    <property type="protein sequence ID" value="TDK63766.1"/>
    <property type="molecule type" value="Genomic_DNA"/>
</dbReference>
<dbReference type="Proteomes" id="UP000294829">
    <property type="component" value="Unassembled WGS sequence"/>
</dbReference>